<evidence type="ECO:0000256" key="5">
    <source>
        <dbReference type="PIRSR" id="PIRSR605493-1"/>
    </source>
</evidence>
<dbReference type="AlphaFoldDB" id="A0A1G9TDB9"/>
<evidence type="ECO:0000256" key="2">
    <source>
        <dbReference type="ARBA" id="ARBA00016549"/>
    </source>
</evidence>
<dbReference type="Proteomes" id="UP000199107">
    <property type="component" value="Unassembled WGS sequence"/>
</dbReference>
<dbReference type="GO" id="GO:0046872">
    <property type="term" value="F:metal ion binding"/>
    <property type="evidence" value="ECO:0007669"/>
    <property type="project" value="UniProtKB-KW"/>
</dbReference>
<accession>A0A1G9TDB9</accession>
<organism evidence="6 7">
    <name type="scientific">Franzmannia pantelleriensis</name>
    <dbReference type="NCBI Taxonomy" id="48727"/>
    <lineage>
        <taxon>Bacteria</taxon>
        <taxon>Pseudomonadati</taxon>
        <taxon>Pseudomonadota</taxon>
        <taxon>Gammaproteobacteria</taxon>
        <taxon>Oceanospirillales</taxon>
        <taxon>Halomonadaceae</taxon>
        <taxon>Franzmannia</taxon>
    </lineage>
</organism>
<dbReference type="Pfam" id="PF03737">
    <property type="entry name" value="RraA-like"/>
    <property type="match status" value="1"/>
</dbReference>
<dbReference type="EMBL" id="FNGH01000013">
    <property type="protein sequence ID" value="SDM45592.1"/>
    <property type="molecule type" value="Genomic_DNA"/>
</dbReference>
<evidence type="ECO:0000313" key="6">
    <source>
        <dbReference type="EMBL" id="SDM45592.1"/>
    </source>
</evidence>
<feature type="binding site" evidence="5">
    <location>
        <position position="116"/>
    </location>
    <ligand>
        <name>Mg(2+)</name>
        <dbReference type="ChEBI" id="CHEBI:18420"/>
    </ligand>
</feature>
<proteinExistence type="predicted"/>
<evidence type="ECO:0000313" key="7">
    <source>
        <dbReference type="Proteomes" id="UP000199107"/>
    </source>
</evidence>
<dbReference type="OrthoDB" id="8717144at2"/>
<reference evidence="7" key="1">
    <citation type="submission" date="2016-10" db="EMBL/GenBank/DDBJ databases">
        <authorList>
            <person name="Varghese N."/>
            <person name="Submissions S."/>
        </authorList>
    </citation>
    <scope>NUCLEOTIDE SEQUENCE [LARGE SCALE GENOMIC DNA]</scope>
    <source>
        <strain evidence="7">AAP</strain>
    </source>
</reference>
<dbReference type="SUPFAM" id="SSF89562">
    <property type="entry name" value="RraA-like"/>
    <property type="match status" value="1"/>
</dbReference>
<keyword evidence="5" id="KW-0460">Magnesium</keyword>
<dbReference type="PANTHER" id="PTHR33254">
    <property type="entry name" value="4-HYDROXY-4-METHYL-2-OXOGLUTARATE ALDOLASE 3-RELATED"/>
    <property type="match status" value="1"/>
</dbReference>
<evidence type="ECO:0000256" key="1">
    <source>
        <dbReference type="ARBA" id="ARBA00001968"/>
    </source>
</evidence>
<comment type="cofactor">
    <cofactor evidence="1">
        <name>a divalent metal cation</name>
        <dbReference type="ChEBI" id="CHEBI:60240"/>
    </cofactor>
</comment>
<dbReference type="CDD" id="cd16841">
    <property type="entry name" value="RraA_family"/>
    <property type="match status" value="1"/>
</dbReference>
<protein>
    <recommendedName>
        <fullName evidence="2">Putative 4-hydroxy-4-methyl-2-oxoglutarate aldolase</fullName>
    </recommendedName>
    <alternativeName>
        <fullName evidence="3">Regulator of ribonuclease activity homolog</fullName>
    </alternativeName>
    <alternativeName>
        <fullName evidence="4">RraA-like protein</fullName>
    </alternativeName>
</protein>
<dbReference type="RefSeq" id="WP_089659557.1">
    <property type="nucleotide sequence ID" value="NZ_FNGH01000013.1"/>
</dbReference>
<dbReference type="STRING" id="48727.SAMN05192555_11385"/>
<gene>
    <name evidence="6" type="ORF">SAMN05192555_11385</name>
</gene>
<comment type="cofactor">
    <cofactor evidence="5">
        <name>Mg(2+)</name>
        <dbReference type="ChEBI" id="CHEBI:18420"/>
    </cofactor>
</comment>
<feature type="binding site" evidence="5">
    <location>
        <begin position="93"/>
        <end position="96"/>
    </location>
    <ligand>
        <name>substrate</name>
    </ligand>
</feature>
<evidence type="ECO:0000256" key="4">
    <source>
        <dbReference type="ARBA" id="ARBA00030169"/>
    </source>
</evidence>
<dbReference type="PANTHER" id="PTHR33254:SF4">
    <property type="entry name" value="4-HYDROXY-4-METHYL-2-OXOGLUTARATE ALDOLASE 3-RELATED"/>
    <property type="match status" value="1"/>
</dbReference>
<evidence type="ECO:0000256" key="3">
    <source>
        <dbReference type="ARBA" id="ARBA00029596"/>
    </source>
</evidence>
<dbReference type="InterPro" id="IPR005493">
    <property type="entry name" value="RraA/RraA-like"/>
</dbReference>
<dbReference type="Gene3D" id="3.50.30.40">
    <property type="entry name" value="Ribonuclease E inhibitor RraA/RraA-like"/>
    <property type="match status" value="1"/>
</dbReference>
<sequence>MTTQRLDAQTLERCRSLSTSSLSDALDKHGLPGAVEGLRPLLPEACIAGQAFTLAYMPVSAEGGTVGDFLDDLGVGDVVVIDNRGRTDCTVWGNIMTEVAKRNGVEGTVVDGVNRDLQESLALSYPIWSRQGHMRTGKDRVMLQAVNVPVCLGTVRVEPGDLICADGNGVVVIPLGHHEDVLATAEGIEHTEDKILKDIRSGMALGEARSQHGYHGLQTRGAN</sequence>
<dbReference type="InterPro" id="IPR036704">
    <property type="entry name" value="RraA/RraA-like_sf"/>
</dbReference>
<name>A0A1G9TDB9_9GAMM</name>
<feature type="binding site" evidence="5">
    <location>
        <position position="115"/>
    </location>
    <ligand>
        <name>substrate</name>
    </ligand>
</feature>
<keyword evidence="7" id="KW-1185">Reference proteome</keyword>
<keyword evidence="5" id="KW-0479">Metal-binding</keyword>